<evidence type="ECO:0000256" key="1">
    <source>
        <dbReference type="SAM" id="MobiDB-lite"/>
    </source>
</evidence>
<protein>
    <submittedName>
        <fullName evidence="2">Uncharacterized protein</fullName>
    </submittedName>
</protein>
<feature type="compositionally biased region" description="Basic and acidic residues" evidence="1">
    <location>
        <begin position="248"/>
        <end position="258"/>
    </location>
</feature>
<accession>A0A0G0BL22</accession>
<dbReference type="AlphaFoldDB" id="A0A0G0BL22"/>
<organism evidence="2 3">
    <name type="scientific">candidate division CPR3 bacterium GW2011_GWF2_35_18</name>
    <dbReference type="NCBI Taxonomy" id="1618350"/>
    <lineage>
        <taxon>Bacteria</taxon>
        <taxon>Bacteria division CPR3</taxon>
    </lineage>
</organism>
<evidence type="ECO:0000313" key="3">
    <source>
        <dbReference type="Proteomes" id="UP000034581"/>
    </source>
</evidence>
<evidence type="ECO:0000313" key="2">
    <source>
        <dbReference type="EMBL" id="KKP70108.1"/>
    </source>
</evidence>
<dbReference type="EMBL" id="LBQB01000001">
    <property type="protein sequence ID" value="KKP70108.1"/>
    <property type="molecule type" value="Genomic_DNA"/>
</dbReference>
<sequence>MPKRHIPYVDSRLSKEQLQQYHLGEFERRYEIDGEEFSIYIMDFRSETEHGKAQDYPIDFYTMGFMETDPVKPNELSAAIIEQAKERNSVLIVPRFENLPHNPGSDVEAQLVLRALELESKHGNKEIDFNLATHDVKIIGFSDGARTAVELAGLVNQIPPENDNIKRTLRSISPTAVIDIIDEGKKADGTTMFKGFTEQVTWITLEEMRMRLNAQLDEEAQRLNENVHEKMASGEISIPESEFAKAVQHELRSRDESGKSNYPLLKKISKE</sequence>
<feature type="region of interest" description="Disordered" evidence="1">
    <location>
        <begin position="248"/>
        <end position="271"/>
    </location>
</feature>
<name>A0A0G0BL22_UNCC3</name>
<reference evidence="2 3" key="1">
    <citation type="journal article" date="2015" name="Nature">
        <title>rRNA introns, odd ribosomes, and small enigmatic genomes across a large radiation of phyla.</title>
        <authorList>
            <person name="Brown C.T."/>
            <person name="Hug L.A."/>
            <person name="Thomas B.C."/>
            <person name="Sharon I."/>
            <person name="Castelle C.J."/>
            <person name="Singh A."/>
            <person name="Wilkins M.J."/>
            <person name="Williams K.H."/>
            <person name="Banfield J.F."/>
        </authorList>
    </citation>
    <scope>NUCLEOTIDE SEQUENCE [LARGE SCALE GENOMIC DNA]</scope>
</reference>
<dbReference type="Proteomes" id="UP000034581">
    <property type="component" value="Unassembled WGS sequence"/>
</dbReference>
<comment type="caution">
    <text evidence="2">The sequence shown here is derived from an EMBL/GenBank/DDBJ whole genome shotgun (WGS) entry which is preliminary data.</text>
</comment>
<proteinExistence type="predicted"/>
<gene>
    <name evidence="2" type="ORF">UR67_C0001G0017</name>
</gene>